<reference evidence="1 2" key="1">
    <citation type="submission" date="2020-08" db="EMBL/GenBank/DDBJ databases">
        <title>Genomic Encyclopedia of Type Strains, Phase III (KMG-III): the genomes of soil and plant-associated and newly described type strains.</title>
        <authorList>
            <person name="Whitman W."/>
        </authorList>
    </citation>
    <scope>NUCLEOTIDE SEQUENCE [LARGE SCALE GENOMIC DNA]</scope>
    <source>
        <strain evidence="1 2">CECT 3313</strain>
    </source>
</reference>
<gene>
    <name evidence="1" type="ORF">FHS34_007762</name>
</gene>
<accession>A0A7W9UV65</accession>
<comment type="caution">
    <text evidence="1">The sequence shown here is derived from an EMBL/GenBank/DDBJ whole genome shotgun (WGS) entry which is preliminary data.</text>
</comment>
<organism evidence="1 2">
    <name type="scientific">Streptomyces echinatus</name>
    <dbReference type="NCBI Taxonomy" id="67293"/>
    <lineage>
        <taxon>Bacteria</taxon>
        <taxon>Bacillati</taxon>
        <taxon>Actinomycetota</taxon>
        <taxon>Actinomycetes</taxon>
        <taxon>Kitasatosporales</taxon>
        <taxon>Streptomycetaceae</taxon>
        <taxon>Streptomyces</taxon>
    </lineage>
</organism>
<proteinExistence type="predicted"/>
<sequence>MNTPHARGMGHHGCSFNAEGWFVADGDKLYIKDTCAEGWSAELKVDVAPMKPDEWDYDHLITNNSGKGTTKFENGFNFPEGRKICVSAGTSTGGEMGGFGSWQCGTT</sequence>
<evidence type="ECO:0000313" key="1">
    <source>
        <dbReference type="EMBL" id="MBB5932252.1"/>
    </source>
</evidence>
<dbReference type="EMBL" id="JACHJK010000023">
    <property type="protein sequence ID" value="MBB5932252.1"/>
    <property type="molecule type" value="Genomic_DNA"/>
</dbReference>
<dbReference type="RefSeq" id="WP_184974359.1">
    <property type="nucleotide sequence ID" value="NZ_JACHJK010000023.1"/>
</dbReference>
<name>A0A7W9UV65_9ACTN</name>
<dbReference type="Proteomes" id="UP000585836">
    <property type="component" value="Unassembled WGS sequence"/>
</dbReference>
<evidence type="ECO:0000313" key="2">
    <source>
        <dbReference type="Proteomes" id="UP000585836"/>
    </source>
</evidence>
<dbReference type="AlphaFoldDB" id="A0A7W9UV65"/>
<protein>
    <submittedName>
        <fullName evidence="1">Uncharacterized protein</fullName>
    </submittedName>
</protein>
<keyword evidence="2" id="KW-1185">Reference proteome</keyword>